<keyword evidence="8" id="KW-1185">Reference proteome</keyword>
<dbReference type="InterPro" id="IPR031704">
    <property type="entry name" value="Glyco_hydro_36_N"/>
</dbReference>
<keyword evidence="3" id="KW-0378">Hydrolase</keyword>
<feature type="region of interest" description="Disordered" evidence="5">
    <location>
        <begin position="76"/>
        <end position="97"/>
    </location>
</feature>
<proteinExistence type="predicted"/>
<comment type="catalytic activity">
    <reaction evidence="1">
        <text>Hydrolysis of terminal, non-reducing alpha-D-galactose residues in alpha-D-galactosides, including galactose oligosaccharides, galactomannans and galactolipids.</text>
        <dbReference type="EC" id="3.2.1.22"/>
    </reaction>
</comment>
<protein>
    <recommendedName>
        <fullName evidence="2">alpha-galactosidase</fullName>
        <ecNumber evidence="2">3.2.1.22</ecNumber>
    </recommendedName>
</protein>
<dbReference type="InterPro" id="IPR000111">
    <property type="entry name" value="Glyco_hydro_27/36_CS"/>
</dbReference>
<dbReference type="PROSITE" id="PS00512">
    <property type="entry name" value="ALPHA_GALACTOSIDASE"/>
    <property type="match status" value="1"/>
</dbReference>
<evidence type="ECO:0000313" key="8">
    <source>
        <dbReference type="Proteomes" id="UP000321234"/>
    </source>
</evidence>
<feature type="domain" description="Glycosyl hydrolase family 36 N-terminal" evidence="6">
    <location>
        <begin position="33"/>
        <end position="298"/>
    </location>
</feature>
<dbReference type="EC" id="3.2.1.22" evidence="2"/>
<dbReference type="PANTHER" id="PTHR43053:SF3">
    <property type="entry name" value="ALPHA-GALACTOSIDASE C-RELATED"/>
    <property type="match status" value="1"/>
</dbReference>
<evidence type="ECO:0000256" key="3">
    <source>
        <dbReference type="ARBA" id="ARBA00022801"/>
    </source>
</evidence>
<dbReference type="AlphaFoldDB" id="A0A5C8ZHP4"/>
<reference evidence="7 8" key="1">
    <citation type="submission" date="2019-07" db="EMBL/GenBank/DDBJ databases">
        <title>Quadrisphaera sp. strain DD2A genome sequencing and assembly.</title>
        <authorList>
            <person name="Kim I."/>
        </authorList>
    </citation>
    <scope>NUCLEOTIDE SEQUENCE [LARGE SCALE GENOMIC DNA]</scope>
    <source>
        <strain evidence="7 8">DD2A</strain>
    </source>
</reference>
<feature type="region of interest" description="Disordered" evidence="5">
    <location>
        <begin position="115"/>
        <end position="140"/>
    </location>
</feature>
<dbReference type="PRINTS" id="PR00743">
    <property type="entry name" value="GLHYDRLASE36"/>
</dbReference>
<dbReference type="InterPro" id="IPR002252">
    <property type="entry name" value="Glyco_hydro_36"/>
</dbReference>
<dbReference type="Pfam" id="PF16875">
    <property type="entry name" value="Glyco_hydro_36N"/>
    <property type="match status" value="1"/>
</dbReference>
<gene>
    <name evidence="7" type="ORF">FMM08_08080</name>
</gene>
<dbReference type="Gene3D" id="2.70.98.60">
    <property type="entry name" value="alpha-galactosidase from lactobacil brevis"/>
    <property type="match status" value="1"/>
</dbReference>
<dbReference type="RefSeq" id="WP_147925827.1">
    <property type="nucleotide sequence ID" value="NZ_VKAC01000004.1"/>
</dbReference>
<dbReference type="OrthoDB" id="9758822at2"/>
<dbReference type="InterPro" id="IPR050985">
    <property type="entry name" value="Alpha-glycosidase_related"/>
</dbReference>
<evidence type="ECO:0000256" key="4">
    <source>
        <dbReference type="ARBA" id="ARBA00023295"/>
    </source>
</evidence>
<name>A0A5C8ZHP4_9ACTN</name>
<organism evidence="7 8">
    <name type="scientific">Quadrisphaera setariae</name>
    <dbReference type="NCBI Taxonomy" id="2593304"/>
    <lineage>
        <taxon>Bacteria</taxon>
        <taxon>Bacillati</taxon>
        <taxon>Actinomycetota</taxon>
        <taxon>Actinomycetes</taxon>
        <taxon>Kineosporiales</taxon>
        <taxon>Kineosporiaceae</taxon>
        <taxon>Quadrisphaera</taxon>
    </lineage>
</organism>
<dbReference type="InterPro" id="IPR013785">
    <property type="entry name" value="Aldolase_TIM"/>
</dbReference>
<sequence length="779" mass="82587">MPVHPSAVLLSRPDAGPEAAALVLAVPADGSLPRAVWWGPASQVAGATADDVVAARLGLLGVQGLAVLPEHSTGRYTRPALRGHRPQPAATETGVEDPAWSTAFRLVDLHLDDTVDSSTTDDDERGDASSSASGAAGGAAGTAGTAARVVVVAEDAVAGLGLRTELEALPGGLLRARHTLTNAGASPYALEGLEVLVPLPDEAAEVLDHTGGWLHERVPQRAPVRDGLWLRENRTGKTGHDAAGDVVVGTPGFSFGEGEVRSAAVGWSGNTVQRLERSPSTQTTLGGGELLLPGETSLEPGASYTTPWLYLGASTRGLDGLAAANHAFLRAVGQATGAAPRRPVPVTLNVWEAVWFDHDLPRLLTLAELAASIGVERFVLDDGWFGARRDDTAGLGDWTVSPDAWPAAEGGLPALADAVHGYGMQFGLWFEPEMVNPDSDLFRDHPDWVLSARGTTPTLERNQLVLDLSRDEVREHVRDAVSAVLSAVEVDYVKWDHNRDLLEAGGAAAGGEPVVSAHTAGFYRLLDELRALHPQVEWESCASGGGRVDVEVLQRVQRVWTSDMTDAVARQDIQRWMVQQAPPEYLGAHVSAPVSHQTHRSIPLDFRAATALFGAFGIEWDVSTASESDRARLADWVAVFKEHRGLLHSGRTWRADSPDPAVRSHGVVALDGSQALVAQVQMGESWVEHPVPVRLPVAWNPGDPGLEPGLRYRARWVGPVPEADRGARANLALGWRSGDVDAAGPLGADALPGAVLGSVGLVLPRRFPWSVTLVHLQAV</sequence>
<dbReference type="FunFam" id="3.20.20.70:FF:000118">
    <property type="entry name" value="Alpha-galactosidase"/>
    <property type="match status" value="1"/>
</dbReference>
<dbReference type="CDD" id="cd14791">
    <property type="entry name" value="GH36"/>
    <property type="match status" value="1"/>
</dbReference>
<dbReference type="Gene3D" id="3.20.20.70">
    <property type="entry name" value="Aldolase class I"/>
    <property type="match status" value="1"/>
</dbReference>
<accession>A0A5C8ZHP4</accession>
<dbReference type="PANTHER" id="PTHR43053">
    <property type="entry name" value="GLYCOSIDASE FAMILY 31"/>
    <property type="match status" value="1"/>
</dbReference>
<dbReference type="GO" id="GO:0004557">
    <property type="term" value="F:alpha-galactosidase activity"/>
    <property type="evidence" value="ECO:0007669"/>
    <property type="project" value="UniProtKB-EC"/>
</dbReference>
<dbReference type="Pfam" id="PF02065">
    <property type="entry name" value="Melibiase"/>
    <property type="match status" value="1"/>
</dbReference>
<dbReference type="Proteomes" id="UP000321234">
    <property type="component" value="Unassembled WGS sequence"/>
</dbReference>
<dbReference type="EMBL" id="VKAC01000004">
    <property type="protein sequence ID" value="TXR56698.1"/>
    <property type="molecule type" value="Genomic_DNA"/>
</dbReference>
<dbReference type="SUPFAM" id="SSF51445">
    <property type="entry name" value="(Trans)glycosidases"/>
    <property type="match status" value="1"/>
</dbReference>
<evidence type="ECO:0000259" key="6">
    <source>
        <dbReference type="Pfam" id="PF16875"/>
    </source>
</evidence>
<dbReference type="InterPro" id="IPR017853">
    <property type="entry name" value="GH"/>
</dbReference>
<evidence type="ECO:0000256" key="2">
    <source>
        <dbReference type="ARBA" id="ARBA00012755"/>
    </source>
</evidence>
<dbReference type="InterPro" id="IPR038417">
    <property type="entry name" value="Alpga-gal_N_sf"/>
</dbReference>
<evidence type="ECO:0000256" key="5">
    <source>
        <dbReference type="SAM" id="MobiDB-lite"/>
    </source>
</evidence>
<dbReference type="GO" id="GO:0016052">
    <property type="term" value="P:carbohydrate catabolic process"/>
    <property type="evidence" value="ECO:0007669"/>
    <property type="project" value="InterPro"/>
</dbReference>
<keyword evidence="4" id="KW-0326">Glycosidase</keyword>
<evidence type="ECO:0000313" key="7">
    <source>
        <dbReference type="EMBL" id="TXR56698.1"/>
    </source>
</evidence>
<evidence type="ECO:0000256" key="1">
    <source>
        <dbReference type="ARBA" id="ARBA00001255"/>
    </source>
</evidence>
<comment type="caution">
    <text evidence="7">The sequence shown here is derived from an EMBL/GenBank/DDBJ whole genome shotgun (WGS) entry which is preliminary data.</text>
</comment>